<dbReference type="Pfam" id="PF13460">
    <property type="entry name" value="NAD_binding_10"/>
    <property type="match status" value="1"/>
</dbReference>
<dbReference type="SUPFAM" id="SSF51735">
    <property type="entry name" value="NAD(P)-binding Rossmann-fold domains"/>
    <property type="match status" value="1"/>
</dbReference>
<gene>
    <name evidence="2" type="ORF">NDI89_19190</name>
</gene>
<comment type="caution">
    <text evidence="2">The sequence shown here is derived from an EMBL/GenBank/DDBJ whole genome shotgun (WGS) entry which is preliminary data.</text>
</comment>
<keyword evidence="3" id="KW-1185">Reference proteome</keyword>
<dbReference type="GO" id="GO:0044877">
    <property type="term" value="F:protein-containing complex binding"/>
    <property type="evidence" value="ECO:0007669"/>
    <property type="project" value="TreeGrafter"/>
</dbReference>
<dbReference type="RefSeq" id="WP_277523937.1">
    <property type="nucleotide sequence ID" value="NZ_JAMQOT010000008.1"/>
</dbReference>
<evidence type="ECO:0000313" key="2">
    <source>
        <dbReference type="EMBL" id="MDF9747708.1"/>
    </source>
</evidence>
<name>A0A9Q4Q500_9EURY</name>
<dbReference type="Proteomes" id="UP001154061">
    <property type="component" value="Unassembled WGS sequence"/>
</dbReference>
<dbReference type="InterPro" id="IPR036291">
    <property type="entry name" value="NAD(P)-bd_dom_sf"/>
</dbReference>
<feature type="domain" description="NAD(P)-binding" evidence="1">
    <location>
        <begin position="7"/>
        <end position="146"/>
    </location>
</feature>
<dbReference type="CDD" id="cd05271">
    <property type="entry name" value="NDUFA9_like_SDR_a"/>
    <property type="match status" value="1"/>
</dbReference>
<evidence type="ECO:0000313" key="3">
    <source>
        <dbReference type="Proteomes" id="UP001154061"/>
    </source>
</evidence>
<accession>A0A9Q4Q500</accession>
<evidence type="ECO:0000259" key="1">
    <source>
        <dbReference type="Pfam" id="PF13460"/>
    </source>
</evidence>
<reference evidence="2" key="1">
    <citation type="submission" date="2022-06" db="EMBL/GenBank/DDBJ databases">
        <title>Natrinema sp. a new haloarchaeum isolate from saline soil.</title>
        <authorList>
            <person name="Strakova D."/>
            <person name="Galisteo C."/>
            <person name="Sanchez-Porro C."/>
            <person name="Ventosa A."/>
        </authorList>
    </citation>
    <scope>NUCLEOTIDE SEQUENCE</scope>
    <source>
        <strain evidence="2">S1CR25-10</strain>
    </source>
</reference>
<dbReference type="Gene3D" id="3.40.50.720">
    <property type="entry name" value="NAD(P)-binding Rossmann-like Domain"/>
    <property type="match status" value="1"/>
</dbReference>
<sequence length="299" mass="32001">MNVLVAGGTGFIGRPLCRALVDRGHEVTAASRTPDADGLPDGVETTALDVTERELAGTVAGHDAVVNLVALPSHVQPRGRSHESVHYDGTRHLVAASEDTSVERFVQLSGLGVESGVETAYFRAKRRAERVVRRSSLEWVIYRPSVVFGDGCAFLPFVERLSPPLITPLPGGERTRLQPIWVGDLAPMLADGLEDDRHVGRCYEIGGPERLTLAETVRQIRSGGIVVPVPMALAAIGAMLADPVPRIPFGRDQYRVLGLDNTTADNDVAAFGVSPESLRTLSAYLAAADPESDIEPIDA</sequence>
<organism evidence="2 3">
    <name type="scientific">Natrinema salsiterrestre</name>
    <dbReference type="NCBI Taxonomy" id="2950540"/>
    <lineage>
        <taxon>Archaea</taxon>
        <taxon>Methanobacteriati</taxon>
        <taxon>Methanobacteriota</taxon>
        <taxon>Stenosarchaea group</taxon>
        <taxon>Halobacteria</taxon>
        <taxon>Halobacteriales</taxon>
        <taxon>Natrialbaceae</taxon>
        <taxon>Natrinema</taxon>
    </lineage>
</organism>
<protein>
    <submittedName>
        <fullName evidence="2">Complex I NDUFA9 subunit family protein</fullName>
    </submittedName>
</protein>
<dbReference type="EMBL" id="JAMQOT010000008">
    <property type="protein sequence ID" value="MDF9747708.1"/>
    <property type="molecule type" value="Genomic_DNA"/>
</dbReference>
<proteinExistence type="predicted"/>
<dbReference type="InterPro" id="IPR051207">
    <property type="entry name" value="ComplexI_NDUFA9_subunit"/>
</dbReference>
<dbReference type="PANTHER" id="PTHR12126:SF11">
    <property type="entry name" value="NADH DEHYDROGENASE [UBIQUINONE] 1 ALPHA SUBCOMPLEX SUBUNIT 9, MITOCHONDRIAL"/>
    <property type="match status" value="1"/>
</dbReference>
<dbReference type="PANTHER" id="PTHR12126">
    <property type="entry name" value="NADH-UBIQUINONE OXIDOREDUCTASE 39 KDA SUBUNIT-RELATED"/>
    <property type="match status" value="1"/>
</dbReference>
<dbReference type="InterPro" id="IPR016040">
    <property type="entry name" value="NAD(P)-bd_dom"/>
</dbReference>
<dbReference type="AlphaFoldDB" id="A0A9Q4Q500"/>